<feature type="compositionally biased region" description="Polar residues" evidence="1">
    <location>
        <begin position="31"/>
        <end position="41"/>
    </location>
</feature>
<dbReference type="Proteomes" id="UP001158087">
    <property type="component" value="Unassembled WGS sequence"/>
</dbReference>
<dbReference type="AlphaFoldDB" id="A0AA42GZA7"/>
<accession>A0AA42GZA7</accession>
<protein>
    <submittedName>
        <fullName evidence="2">Uncharacterized protein</fullName>
    </submittedName>
</protein>
<comment type="caution">
    <text evidence="2">The sequence shown here is derived from an EMBL/GenBank/DDBJ whole genome shotgun (WGS) entry which is preliminary data.</text>
</comment>
<proteinExistence type="predicted"/>
<evidence type="ECO:0000313" key="2">
    <source>
        <dbReference type="EMBL" id="MDH0125475.1"/>
    </source>
</evidence>
<reference evidence="2" key="1">
    <citation type="submission" date="2022-09" db="EMBL/GenBank/DDBJ databases">
        <title>Intensive care unit water sources are persistently colonized with multi-drug resistant bacteria and are the site of extensive horizontal gene transfer of antibiotic resistance genes.</title>
        <authorList>
            <person name="Diorio-Toth L."/>
        </authorList>
    </citation>
    <scope>NUCLEOTIDE SEQUENCE</scope>
    <source>
        <strain evidence="2">GD04153</strain>
    </source>
</reference>
<dbReference type="EMBL" id="JAODYY010000007">
    <property type="protein sequence ID" value="MDH0125475.1"/>
    <property type="molecule type" value="Genomic_DNA"/>
</dbReference>
<feature type="region of interest" description="Disordered" evidence="1">
    <location>
        <begin position="22"/>
        <end position="41"/>
    </location>
</feature>
<gene>
    <name evidence="2" type="ORF">N7376_15815</name>
</gene>
<name>A0AA42GZA7_9HYPH</name>
<evidence type="ECO:0000313" key="3">
    <source>
        <dbReference type="Proteomes" id="UP001158087"/>
    </source>
</evidence>
<sequence length="79" mass="8749">MKLTKRHLRALKYLATVDGFAPQRSIPDGNGHTSTGGVSSATMSDLKTNGLVIYGKEPWHSLYGYRITPFGRAALRERE</sequence>
<organism evidence="2 3">
    <name type="scientific">Brucella intermedia GD04153</name>
    <dbReference type="NCBI Taxonomy" id="2975438"/>
    <lineage>
        <taxon>Bacteria</taxon>
        <taxon>Pseudomonadati</taxon>
        <taxon>Pseudomonadota</taxon>
        <taxon>Alphaproteobacteria</taxon>
        <taxon>Hyphomicrobiales</taxon>
        <taxon>Brucellaceae</taxon>
        <taxon>Brucella/Ochrobactrum group</taxon>
        <taxon>Brucella</taxon>
    </lineage>
</organism>
<evidence type="ECO:0000256" key="1">
    <source>
        <dbReference type="SAM" id="MobiDB-lite"/>
    </source>
</evidence>